<dbReference type="RefSeq" id="WP_111340187.1">
    <property type="nucleotide sequence ID" value="NZ_QLII01000001.1"/>
</dbReference>
<dbReference type="Proteomes" id="UP000249016">
    <property type="component" value="Unassembled WGS sequence"/>
</dbReference>
<dbReference type="EMBL" id="QLII01000001">
    <property type="protein sequence ID" value="RAI73305.1"/>
    <property type="molecule type" value="Genomic_DNA"/>
</dbReference>
<dbReference type="AlphaFoldDB" id="A0A327NEH2"/>
<organism evidence="1 2">
    <name type="scientific">Spirosoma telluris</name>
    <dbReference type="NCBI Taxonomy" id="2183553"/>
    <lineage>
        <taxon>Bacteria</taxon>
        <taxon>Pseudomonadati</taxon>
        <taxon>Bacteroidota</taxon>
        <taxon>Cytophagia</taxon>
        <taxon>Cytophagales</taxon>
        <taxon>Cytophagaceae</taxon>
        <taxon>Spirosoma</taxon>
    </lineage>
</organism>
<name>A0A327NEH2_9BACT</name>
<reference evidence="1 2" key="1">
    <citation type="submission" date="2018-06" db="EMBL/GenBank/DDBJ databases">
        <title>Spirosoma sp. HMF3257 Genome sequencing and assembly.</title>
        <authorList>
            <person name="Kang H."/>
            <person name="Cha I."/>
            <person name="Kim H."/>
            <person name="Kang J."/>
            <person name="Joh K."/>
        </authorList>
    </citation>
    <scope>NUCLEOTIDE SEQUENCE [LARGE SCALE GENOMIC DNA]</scope>
    <source>
        <strain evidence="1 2">HMF3257</strain>
    </source>
</reference>
<keyword evidence="2" id="KW-1185">Reference proteome</keyword>
<sequence length="156" mass="17887">MLKTRIPIREPHVRQFVVARYGNNTNVIDLTKKSMLGALTELACEKVGFRHVLPKADVDEKIAITLLYPDSLKNHFIHPGKLDLVAKMLAYLFTQAFLEAIEVSVMLGISDYEAVNLFMDRYGITEDMVSADTLRKKWRDHQRHMARKMTVLLQSA</sequence>
<protein>
    <submittedName>
        <fullName evidence="1">Uncharacterized protein</fullName>
    </submittedName>
</protein>
<accession>A0A327NEH2</accession>
<gene>
    <name evidence="1" type="ORF">HMF3257_00615</name>
</gene>
<comment type="caution">
    <text evidence="1">The sequence shown here is derived from an EMBL/GenBank/DDBJ whole genome shotgun (WGS) entry which is preliminary data.</text>
</comment>
<proteinExistence type="predicted"/>
<evidence type="ECO:0000313" key="2">
    <source>
        <dbReference type="Proteomes" id="UP000249016"/>
    </source>
</evidence>
<evidence type="ECO:0000313" key="1">
    <source>
        <dbReference type="EMBL" id="RAI73305.1"/>
    </source>
</evidence>
<dbReference type="OrthoDB" id="959613at2"/>